<protein>
    <submittedName>
        <fullName evidence="1">Uncharacterized protein</fullName>
    </submittedName>
</protein>
<accession>A0A127QDU9</accession>
<organism evidence="1 2">
    <name type="scientific">Collimonas arenae</name>
    <dbReference type="NCBI Taxonomy" id="279058"/>
    <lineage>
        <taxon>Bacteria</taxon>
        <taxon>Pseudomonadati</taxon>
        <taxon>Pseudomonadota</taxon>
        <taxon>Betaproteobacteria</taxon>
        <taxon>Burkholderiales</taxon>
        <taxon>Oxalobacteraceae</taxon>
        <taxon>Collimonas</taxon>
    </lineage>
</organism>
<sequence length="173" mass="19469">MFALGIAGWLVVIPHLRAESKIQQAVLNHTKIILREPVQVTIASPRSTADDRLLNFYQTLGQSSQKEQQIKAIFAIAGNSNLDLNMAEYKVTFNQNGGYQTYQMSFPLKGSYADIRRFCERLLLDIPFASLDEINFKREAINNPSLEAKLRITLYLSDYSMPASGVTASEHNL</sequence>
<gene>
    <name evidence="1" type="ORF">CAter282_0427</name>
</gene>
<name>A0A127QDU9_9BURK</name>
<dbReference type="AlphaFoldDB" id="A0A127QDU9"/>
<keyword evidence="2" id="KW-1185">Reference proteome</keyword>
<reference evidence="1 2" key="1">
    <citation type="submission" date="2015-11" db="EMBL/GenBank/DDBJ databases">
        <title>Exploring the genomic traits of fungus-feeding bacterial genus Collimonas.</title>
        <authorList>
            <person name="Song C."/>
            <person name="Schmidt R."/>
            <person name="de Jager V."/>
            <person name="Krzyzanowska D."/>
            <person name="Jongedijk E."/>
            <person name="Cankar K."/>
            <person name="Beekwilder J."/>
            <person name="van Veen A."/>
            <person name="de Boer W."/>
            <person name="van Veen J.A."/>
            <person name="Garbeva P."/>
        </authorList>
    </citation>
    <scope>NUCLEOTIDE SEQUENCE [LARGE SCALE GENOMIC DNA]</scope>
    <source>
        <strain evidence="1 2">Ter282</strain>
    </source>
</reference>
<evidence type="ECO:0000313" key="2">
    <source>
        <dbReference type="Proteomes" id="UP000071778"/>
    </source>
</evidence>
<dbReference type="InterPro" id="IPR014717">
    <property type="entry name" value="Transl_elong_EF1B/ribsomal_bS6"/>
</dbReference>
<dbReference type="Gene3D" id="3.30.70.60">
    <property type="match status" value="1"/>
</dbReference>
<proteinExistence type="predicted"/>
<evidence type="ECO:0000313" key="1">
    <source>
        <dbReference type="EMBL" id="AMP08243.1"/>
    </source>
</evidence>
<dbReference type="EMBL" id="CP013235">
    <property type="protein sequence ID" value="AMP08243.1"/>
    <property type="molecule type" value="Genomic_DNA"/>
</dbReference>
<dbReference type="Proteomes" id="UP000071778">
    <property type="component" value="Chromosome"/>
</dbReference>
<dbReference type="PATRIC" id="fig|279058.17.peg.468"/>